<dbReference type="EMBL" id="JACHEM010000003">
    <property type="protein sequence ID" value="MBB6434783.1"/>
    <property type="molecule type" value="Genomic_DNA"/>
</dbReference>
<feature type="transmembrane region" description="Helical" evidence="6">
    <location>
        <begin position="351"/>
        <end position="373"/>
    </location>
</feature>
<sequence>MILAAATNQSLAETSNVLIYSAMAVYTLAFLAHIAEWTFGSRSRVGRTAAALTRPAAPAVTVRSQGSTAVLDKPQVVTRSAAGTRDAADGEGAAGGTEKGDLYGRIAISLTLLGFLIAAAGVATRALSVQRAPWGNMYEFSITFSTVAVGAYLVFLLTRMNVRWIGLPLVTTVLLDLGVATKWLYTDSDQLVPALDSYWLWIHVSTAIFCGAVFYVGGVGTLGYLLRDRYEVRAELGETADVLKAHLASLPPANAFVTAVRRARVPFRRFMDSTVSRLPSAASLDKFSYRINAGVFPLWTFTIVAGAIWAGDAWGRFWGWDPKEVWSFVTWIVYACYLHARATAGWKGRKAAYLALFAFATWLWNYYGVNIFITGKHSYAGV</sequence>
<gene>
    <name evidence="8" type="ORF">HNQ79_001234</name>
</gene>
<protein>
    <submittedName>
        <fullName evidence="8">Cytochrome c-type biogenesis protein CcsB</fullName>
    </submittedName>
</protein>
<keyword evidence="5 6" id="KW-0472">Membrane</keyword>
<feature type="transmembrane region" description="Helical" evidence="6">
    <location>
        <begin position="198"/>
        <end position="226"/>
    </location>
</feature>
<evidence type="ECO:0000259" key="7">
    <source>
        <dbReference type="Pfam" id="PF01578"/>
    </source>
</evidence>
<evidence type="ECO:0000256" key="5">
    <source>
        <dbReference type="ARBA" id="ARBA00023136"/>
    </source>
</evidence>
<dbReference type="GO" id="GO:0017004">
    <property type="term" value="P:cytochrome complex assembly"/>
    <property type="evidence" value="ECO:0007669"/>
    <property type="project" value="UniProtKB-KW"/>
</dbReference>
<dbReference type="GO" id="GO:0005886">
    <property type="term" value="C:plasma membrane"/>
    <property type="evidence" value="ECO:0007669"/>
    <property type="project" value="TreeGrafter"/>
</dbReference>
<feature type="transmembrane region" description="Helical" evidence="6">
    <location>
        <begin position="325"/>
        <end position="344"/>
    </location>
</feature>
<dbReference type="PANTHER" id="PTHR30071">
    <property type="entry name" value="HEME EXPORTER PROTEIN C"/>
    <property type="match status" value="1"/>
</dbReference>
<keyword evidence="4 6" id="KW-1133">Transmembrane helix</keyword>
<dbReference type="GO" id="GO:0020037">
    <property type="term" value="F:heme binding"/>
    <property type="evidence" value="ECO:0007669"/>
    <property type="project" value="InterPro"/>
</dbReference>
<dbReference type="InterPro" id="IPR017562">
    <property type="entry name" value="Cyt_c_biogenesis_CcsA"/>
</dbReference>
<organism evidence="8 9">
    <name type="scientific">Streptomyces candidus</name>
    <dbReference type="NCBI Taxonomy" id="67283"/>
    <lineage>
        <taxon>Bacteria</taxon>
        <taxon>Bacillati</taxon>
        <taxon>Actinomycetota</taxon>
        <taxon>Actinomycetes</taxon>
        <taxon>Kitasatosporales</taxon>
        <taxon>Streptomycetaceae</taxon>
        <taxon>Streptomyces</taxon>
    </lineage>
</organism>
<dbReference type="Proteomes" id="UP000540423">
    <property type="component" value="Unassembled WGS sequence"/>
</dbReference>
<evidence type="ECO:0000256" key="1">
    <source>
        <dbReference type="ARBA" id="ARBA00004141"/>
    </source>
</evidence>
<evidence type="ECO:0000256" key="3">
    <source>
        <dbReference type="ARBA" id="ARBA00022748"/>
    </source>
</evidence>
<evidence type="ECO:0000256" key="4">
    <source>
        <dbReference type="ARBA" id="ARBA00022989"/>
    </source>
</evidence>
<dbReference type="NCBIfam" id="TIGR03144">
    <property type="entry name" value="cytochr_II_ccsB"/>
    <property type="match status" value="1"/>
</dbReference>
<evidence type="ECO:0000313" key="8">
    <source>
        <dbReference type="EMBL" id="MBB6434783.1"/>
    </source>
</evidence>
<accession>A0A7X0HEM1</accession>
<feature type="transmembrane region" description="Helical" evidence="6">
    <location>
        <begin position="17"/>
        <end position="39"/>
    </location>
</feature>
<keyword evidence="3" id="KW-0201">Cytochrome c-type biogenesis</keyword>
<keyword evidence="9" id="KW-1185">Reference proteome</keyword>
<evidence type="ECO:0000256" key="6">
    <source>
        <dbReference type="SAM" id="Phobius"/>
    </source>
</evidence>
<proteinExistence type="predicted"/>
<dbReference type="RefSeq" id="WP_185027818.1">
    <property type="nucleotide sequence ID" value="NZ_BNBN01000004.1"/>
</dbReference>
<dbReference type="AlphaFoldDB" id="A0A7X0HEM1"/>
<reference evidence="8 9" key="1">
    <citation type="submission" date="2020-08" db="EMBL/GenBank/DDBJ databases">
        <title>Genomic Encyclopedia of Type Strains, Phase IV (KMG-IV): sequencing the most valuable type-strain genomes for metagenomic binning, comparative biology and taxonomic classification.</title>
        <authorList>
            <person name="Goeker M."/>
        </authorList>
    </citation>
    <scope>NUCLEOTIDE SEQUENCE [LARGE SCALE GENOMIC DNA]</scope>
    <source>
        <strain evidence="8 9">DSM 40141</strain>
    </source>
</reference>
<feature type="transmembrane region" description="Helical" evidence="6">
    <location>
        <begin position="287"/>
        <end position="310"/>
    </location>
</feature>
<feature type="transmembrane region" description="Helical" evidence="6">
    <location>
        <begin position="140"/>
        <end position="157"/>
    </location>
</feature>
<dbReference type="PANTHER" id="PTHR30071:SF1">
    <property type="entry name" value="CYTOCHROME B_B6 PROTEIN-RELATED"/>
    <property type="match status" value="1"/>
</dbReference>
<comment type="subcellular location">
    <subcellularLocation>
        <location evidence="1">Membrane</location>
        <topology evidence="1">Multi-pass membrane protein</topology>
    </subcellularLocation>
</comment>
<evidence type="ECO:0000256" key="2">
    <source>
        <dbReference type="ARBA" id="ARBA00022692"/>
    </source>
</evidence>
<name>A0A7X0HEM1_9ACTN</name>
<feature type="transmembrane region" description="Helical" evidence="6">
    <location>
        <begin position="164"/>
        <end position="186"/>
    </location>
</feature>
<comment type="caution">
    <text evidence="8">The sequence shown here is derived from an EMBL/GenBank/DDBJ whole genome shotgun (WGS) entry which is preliminary data.</text>
</comment>
<feature type="domain" description="Cytochrome c assembly protein" evidence="7">
    <location>
        <begin position="134"/>
        <end position="374"/>
    </location>
</feature>
<evidence type="ECO:0000313" key="9">
    <source>
        <dbReference type="Proteomes" id="UP000540423"/>
    </source>
</evidence>
<dbReference type="InterPro" id="IPR002541">
    <property type="entry name" value="Cyt_c_assembly"/>
</dbReference>
<feature type="transmembrane region" description="Helical" evidence="6">
    <location>
        <begin position="106"/>
        <end position="128"/>
    </location>
</feature>
<dbReference type="InterPro" id="IPR045062">
    <property type="entry name" value="Cyt_c_biogenesis_CcsA/CcmC"/>
</dbReference>
<dbReference type="Pfam" id="PF01578">
    <property type="entry name" value="Cytochrom_C_asm"/>
    <property type="match status" value="1"/>
</dbReference>
<keyword evidence="2 6" id="KW-0812">Transmembrane</keyword>